<feature type="transmembrane region" description="Helical" evidence="2">
    <location>
        <begin position="6"/>
        <end position="28"/>
    </location>
</feature>
<keyword evidence="2" id="KW-1133">Transmembrane helix</keyword>
<name>A0A5B7GPH4_PORTR</name>
<feature type="compositionally biased region" description="Low complexity" evidence="1">
    <location>
        <begin position="86"/>
        <end position="96"/>
    </location>
</feature>
<protein>
    <submittedName>
        <fullName evidence="3">Uncharacterized protein</fullName>
    </submittedName>
</protein>
<feature type="region of interest" description="Disordered" evidence="1">
    <location>
        <begin position="130"/>
        <end position="167"/>
    </location>
</feature>
<keyword evidence="4" id="KW-1185">Reference proteome</keyword>
<keyword evidence="2" id="KW-0472">Membrane</keyword>
<evidence type="ECO:0000256" key="2">
    <source>
        <dbReference type="SAM" id="Phobius"/>
    </source>
</evidence>
<sequence>MNALLALDAGFLGLLLVVAVACFVYTVVPPLRASPRFTHLTHVITPEIPRPGDAAAPVVDVCHCNCADFVNHIRCYLDCEFTSARTTPHTTRDPPTLGQPLRPGPLSSAVPCTRPAADALLHAEADNLSRVTLPEAGSSTPDLLPEARRGEGSESGLNHKVSRVSPR</sequence>
<evidence type="ECO:0000313" key="4">
    <source>
        <dbReference type="Proteomes" id="UP000324222"/>
    </source>
</evidence>
<organism evidence="3 4">
    <name type="scientific">Portunus trituberculatus</name>
    <name type="common">Swimming crab</name>
    <name type="synonym">Neptunus trituberculatus</name>
    <dbReference type="NCBI Taxonomy" id="210409"/>
    <lineage>
        <taxon>Eukaryota</taxon>
        <taxon>Metazoa</taxon>
        <taxon>Ecdysozoa</taxon>
        <taxon>Arthropoda</taxon>
        <taxon>Crustacea</taxon>
        <taxon>Multicrustacea</taxon>
        <taxon>Malacostraca</taxon>
        <taxon>Eumalacostraca</taxon>
        <taxon>Eucarida</taxon>
        <taxon>Decapoda</taxon>
        <taxon>Pleocyemata</taxon>
        <taxon>Brachyura</taxon>
        <taxon>Eubrachyura</taxon>
        <taxon>Portunoidea</taxon>
        <taxon>Portunidae</taxon>
        <taxon>Portuninae</taxon>
        <taxon>Portunus</taxon>
    </lineage>
</organism>
<comment type="caution">
    <text evidence="3">The sequence shown here is derived from an EMBL/GenBank/DDBJ whole genome shotgun (WGS) entry which is preliminary data.</text>
</comment>
<dbReference type="Proteomes" id="UP000324222">
    <property type="component" value="Unassembled WGS sequence"/>
</dbReference>
<accession>A0A5B7GPH4</accession>
<evidence type="ECO:0000256" key="1">
    <source>
        <dbReference type="SAM" id="MobiDB-lite"/>
    </source>
</evidence>
<keyword evidence="2" id="KW-0812">Transmembrane</keyword>
<dbReference type="EMBL" id="VSRR010015719">
    <property type="protein sequence ID" value="MPC58474.1"/>
    <property type="molecule type" value="Genomic_DNA"/>
</dbReference>
<evidence type="ECO:0000313" key="3">
    <source>
        <dbReference type="EMBL" id="MPC58474.1"/>
    </source>
</evidence>
<proteinExistence type="predicted"/>
<gene>
    <name evidence="3" type="ORF">E2C01_052479</name>
</gene>
<dbReference type="AlphaFoldDB" id="A0A5B7GPH4"/>
<reference evidence="3 4" key="1">
    <citation type="submission" date="2019-05" db="EMBL/GenBank/DDBJ databases">
        <title>Another draft genome of Portunus trituberculatus and its Hox gene families provides insights of decapod evolution.</title>
        <authorList>
            <person name="Jeong J.-H."/>
            <person name="Song I."/>
            <person name="Kim S."/>
            <person name="Choi T."/>
            <person name="Kim D."/>
            <person name="Ryu S."/>
            <person name="Kim W."/>
        </authorList>
    </citation>
    <scope>NUCLEOTIDE SEQUENCE [LARGE SCALE GENOMIC DNA]</scope>
    <source>
        <tissue evidence="3">Muscle</tissue>
    </source>
</reference>
<feature type="region of interest" description="Disordered" evidence="1">
    <location>
        <begin position="86"/>
        <end position="109"/>
    </location>
</feature>